<dbReference type="AlphaFoldDB" id="A0A7C9JVG0"/>
<evidence type="ECO:0000313" key="2">
    <source>
        <dbReference type="EMBL" id="NDL72223.1"/>
    </source>
</evidence>
<evidence type="ECO:0000259" key="1">
    <source>
        <dbReference type="Pfam" id="PF00248"/>
    </source>
</evidence>
<dbReference type="Pfam" id="PF00248">
    <property type="entry name" value="Aldo_ket_red"/>
    <property type="match status" value="2"/>
</dbReference>
<dbReference type="RefSeq" id="WP_162220054.1">
    <property type="nucleotide sequence ID" value="NZ_JAAEHK010000042.1"/>
</dbReference>
<accession>A0A7C9JVG0</accession>
<dbReference type="OrthoDB" id="9772407at2"/>
<dbReference type="InterPro" id="IPR036812">
    <property type="entry name" value="NAD(P)_OxRdtase_dom_sf"/>
</dbReference>
<dbReference type="PANTHER" id="PTHR43638">
    <property type="entry name" value="OXIDOREDUCTASE, ALDO/KETO REDUCTASE FAMILY PROTEIN"/>
    <property type="match status" value="1"/>
</dbReference>
<organism evidence="2 3">
    <name type="scientific">Vreelandella alkaliphila</name>
    <dbReference type="NCBI Taxonomy" id="272774"/>
    <lineage>
        <taxon>Bacteria</taxon>
        <taxon>Pseudomonadati</taxon>
        <taxon>Pseudomonadota</taxon>
        <taxon>Gammaproteobacteria</taxon>
        <taxon>Oceanospirillales</taxon>
        <taxon>Halomonadaceae</taxon>
        <taxon>Vreelandella</taxon>
    </lineage>
</organism>
<comment type="caution">
    <text evidence="2">The sequence shown here is derived from an EMBL/GenBank/DDBJ whole genome shotgun (WGS) entry which is preliminary data.</text>
</comment>
<dbReference type="SUPFAM" id="SSF51430">
    <property type="entry name" value="NAD(P)-linked oxidoreductase"/>
    <property type="match status" value="2"/>
</dbReference>
<proteinExistence type="predicted"/>
<name>A0A7C9JVG0_9GAMM</name>
<feature type="domain" description="NADP-dependent oxidoreductase" evidence="1">
    <location>
        <begin position="13"/>
        <end position="57"/>
    </location>
</feature>
<dbReference type="PANTHER" id="PTHR43638:SF3">
    <property type="entry name" value="ALDEHYDE REDUCTASE"/>
    <property type="match status" value="1"/>
</dbReference>
<dbReference type="EMBL" id="JAAEHK010000042">
    <property type="protein sequence ID" value="NDL72223.1"/>
    <property type="molecule type" value="Genomic_DNA"/>
</dbReference>
<sequence length="136" mass="14637">MQTIELGGVSVPRIGQGTWHMGEDAGQRQAEVRALRAGLDLGMTLIDTAEMYAEGGALLRNATLQRIADKHSATPAQIALAWALRHPGVIAIPKAVSLDHLKQNAYADSIRLDEDDLAQIDAAYAPPVRKQGLMMV</sequence>
<gene>
    <name evidence="2" type="ORF">GPL32_17105</name>
</gene>
<protein>
    <recommendedName>
        <fullName evidence="1">NADP-dependent oxidoreductase domain-containing protein</fullName>
    </recommendedName>
</protein>
<evidence type="ECO:0000313" key="3">
    <source>
        <dbReference type="Proteomes" id="UP000480312"/>
    </source>
</evidence>
<dbReference type="Proteomes" id="UP000480312">
    <property type="component" value="Unassembled WGS sequence"/>
</dbReference>
<dbReference type="Gene3D" id="3.20.20.100">
    <property type="entry name" value="NADP-dependent oxidoreductase domain"/>
    <property type="match status" value="2"/>
</dbReference>
<dbReference type="InterPro" id="IPR023210">
    <property type="entry name" value="NADP_OxRdtase_dom"/>
</dbReference>
<reference evidence="2 3" key="1">
    <citation type="submission" date="2020-01" db="EMBL/GenBank/DDBJ databases">
        <title>Whole genome sequencing of Halomonas alkaliphila strain LS44.</title>
        <authorList>
            <person name="Kumar S."/>
            <person name="Paul D."/>
            <person name="Shouche Y."/>
            <person name="Suryavanshi M.V."/>
        </authorList>
    </citation>
    <scope>NUCLEOTIDE SEQUENCE [LARGE SCALE GENOMIC DNA]</scope>
    <source>
        <strain evidence="2 3">LS44</strain>
    </source>
</reference>
<feature type="domain" description="NADP-dependent oxidoreductase" evidence="1">
    <location>
        <begin position="59"/>
        <end position="124"/>
    </location>
</feature>